<evidence type="ECO:0000256" key="3">
    <source>
        <dbReference type="SAM" id="MobiDB-lite"/>
    </source>
</evidence>
<dbReference type="PRINTS" id="PR00624">
    <property type="entry name" value="HISTONEH5"/>
</dbReference>
<dbReference type="OrthoDB" id="1110759at2759"/>
<name>A0A210QL57_MIZYE</name>
<proteinExistence type="inferred from homology"/>
<dbReference type="STRING" id="6573.A0A210QL57"/>
<dbReference type="PROSITE" id="PS51504">
    <property type="entry name" value="H15"/>
    <property type="match status" value="1"/>
</dbReference>
<evidence type="ECO:0000256" key="2">
    <source>
        <dbReference type="RuleBase" id="RU003894"/>
    </source>
</evidence>
<comment type="caution">
    <text evidence="5">The sequence shown here is derived from an EMBL/GenBank/DDBJ whole genome shotgun (WGS) entry which is preliminary data.</text>
</comment>
<dbReference type="GO" id="GO:0003677">
    <property type="term" value="F:DNA binding"/>
    <property type="evidence" value="ECO:0007669"/>
    <property type="project" value="UniProtKB-KW"/>
</dbReference>
<feature type="domain" description="H15" evidence="4">
    <location>
        <begin position="19"/>
        <end position="98"/>
    </location>
</feature>
<feature type="compositionally biased region" description="Low complexity" evidence="3">
    <location>
        <begin position="192"/>
        <end position="201"/>
    </location>
</feature>
<evidence type="ECO:0000256" key="1">
    <source>
        <dbReference type="ARBA" id="ARBA00023125"/>
    </source>
</evidence>
<dbReference type="SMART" id="SM00526">
    <property type="entry name" value="H15"/>
    <property type="match status" value="1"/>
</dbReference>
<keyword evidence="2" id="KW-0539">Nucleus</keyword>
<organism evidence="5 6">
    <name type="scientific">Mizuhopecten yessoensis</name>
    <name type="common">Japanese scallop</name>
    <name type="synonym">Patinopecten yessoensis</name>
    <dbReference type="NCBI Taxonomy" id="6573"/>
    <lineage>
        <taxon>Eukaryota</taxon>
        <taxon>Metazoa</taxon>
        <taxon>Spiralia</taxon>
        <taxon>Lophotrochozoa</taxon>
        <taxon>Mollusca</taxon>
        <taxon>Bivalvia</taxon>
        <taxon>Autobranchia</taxon>
        <taxon>Pteriomorphia</taxon>
        <taxon>Pectinida</taxon>
        <taxon>Pectinoidea</taxon>
        <taxon>Pectinidae</taxon>
        <taxon>Mizuhopecten</taxon>
    </lineage>
</organism>
<dbReference type="Proteomes" id="UP000242188">
    <property type="component" value="Unassembled WGS sequence"/>
</dbReference>
<comment type="similarity">
    <text evidence="2">Belongs to the histone H1/H5 family.</text>
</comment>
<accession>A0A210QL57</accession>
<dbReference type="GO" id="GO:0006334">
    <property type="term" value="P:nucleosome assembly"/>
    <property type="evidence" value="ECO:0007669"/>
    <property type="project" value="InterPro"/>
</dbReference>
<sequence length="201" mass="22050">MAESDSSPKKAVKPKMPSQHPTYLSMAVEAVTTVKDAKGVSVPAIRNFITEKYKTVDVGTLRFRLKQALAKAVEKETIVKSKATAEKPLLVSRFNLNKEKLLALEKAKAKKEKAKEKAEQSTKKTTVKKMKSTESPQKKTKTTKAKTKTSPKKATKTKKIPKTPEKVVKAKAKATTKSAIKTIKTPKKTTKKSASGKVKAK</sequence>
<gene>
    <name evidence="5" type="ORF">KP79_PYT01059</name>
</gene>
<comment type="subcellular location">
    <subcellularLocation>
        <location evidence="2">Nucleus</location>
    </subcellularLocation>
</comment>
<feature type="compositionally biased region" description="Basic and acidic residues" evidence="3">
    <location>
        <begin position="109"/>
        <end position="122"/>
    </location>
</feature>
<dbReference type="SUPFAM" id="SSF46785">
    <property type="entry name" value="Winged helix' DNA-binding domain"/>
    <property type="match status" value="1"/>
</dbReference>
<dbReference type="InterPro" id="IPR036390">
    <property type="entry name" value="WH_DNA-bd_sf"/>
</dbReference>
<dbReference type="InterPro" id="IPR005818">
    <property type="entry name" value="Histone_H1/H5_H15"/>
</dbReference>
<dbReference type="GO" id="GO:0000786">
    <property type="term" value="C:nucleosome"/>
    <property type="evidence" value="ECO:0007669"/>
    <property type="project" value="InterPro"/>
</dbReference>
<dbReference type="Pfam" id="PF00538">
    <property type="entry name" value="Linker_histone"/>
    <property type="match status" value="1"/>
</dbReference>
<dbReference type="GO" id="GO:0030527">
    <property type="term" value="F:structural constituent of chromatin"/>
    <property type="evidence" value="ECO:0007669"/>
    <property type="project" value="InterPro"/>
</dbReference>
<dbReference type="GO" id="GO:0005634">
    <property type="term" value="C:nucleus"/>
    <property type="evidence" value="ECO:0007669"/>
    <property type="project" value="UniProtKB-SubCell"/>
</dbReference>
<evidence type="ECO:0000313" key="6">
    <source>
        <dbReference type="Proteomes" id="UP000242188"/>
    </source>
</evidence>
<dbReference type="InterPro" id="IPR005819">
    <property type="entry name" value="H1/H5"/>
</dbReference>
<dbReference type="Gene3D" id="1.10.10.10">
    <property type="entry name" value="Winged helix-like DNA-binding domain superfamily/Winged helix DNA-binding domain"/>
    <property type="match status" value="1"/>
</dbReference>
<dbReference type="InterPro" id="IPR036388">
    <property type="entry name" value="WH-like_DNA-bd_sf"/>
</dbReference>
<feature type="region of interest" description="Disordered" evidence="3">
    <location>
        <begin position="109"/>
        <end position="201"/>
    </location>
</feature>
<keyword evidence="1 2" id="KW-0238">DNA-binding</keyword>
<keyword evidence="2" id="KW-0158">Chromosome</keyword>
<reference evidence="5 6" key="1">
    <citation type="journal article" date="2017" name="Nat. Ecol. Evol.">
        <title>Scallop genome provides insights into evolution of bilaterian karyotype and development.</title>
        <authorList>
            <person name="Wang S."/>
            <person name="Zhang J."/>
            <person name="Jiao W."/>
            <person name="Li J."/>
            <person name="Xun X."/>
            <person name="Sun Y."/>
            <person name="Guo X."/>
            <person name="Huan P."/>
            <person name="Dong B."/>
            <person name="Zhang L."/>
            <person name="Hu X."/>
            <person name="Sun X."/>
            <person name="Wang J."/>
            <person name="Zhao C."/>
            <person name="Wang Y."/>
            <person name="Wang D."/>
            <person name="Huang X."/>
            <person name="Wang R."/>
            <person name="Lv J."/>
            <person name="Li Y."/>
            <person name="Zhang Z."/>
            <person name="Liu B."/>
            <person name="Lu W."/>
            <person name="Hui Y."/>
            <person name="Liang J."/>
            <person name="Zhou Z."/>
            <person name="Hou R."/>
            <person name="Li X."/>
            <person name="Liu Y."/>
            <person name="Li H."/>
            <person name="Ning X."/>
            <person name="Lin Y."/>
            <person name="Zhao L."/>
            <person name="Xing Q."/>
            <person name="Dou J."/>
            <person name="Li Y."/>
            <person name="Mao J."/>
            <person name="Guo H."/>
            <person name="Dou H."/>
            <person name="Li T."/>
            <person name="Mu C."/>
            <person name="Jiang W."/>
            <person name="Fu Q."/>
            <person name="Fu X."/>
            <person name="Miao Y."/>
            <person name="Liu J."/>
            <person name="Yu Q."/>
            <person name="Li R."/>
            <person name="Liao H."/>
            <person name="Li X."/>
            <person name="Kong Y."/>
            <person name="Jiang Z."/>
            <person name="Chourrout D."/>
            <person name="Li R."/>
            <person name="Bao Z."/>
        </authorList>
    </citation>
    <scope>NUCLEOTIDE SEQUENCE [LARGE SCALE GENOMIC DNA]</scope>
    <source>
        <strain evidence="5 6">PY_sf001</strain>
    </source>
</reference>
<dbReference type="CDD" id="cd00073">
    <property type="entry name" value="H15"/>
    <property type="match status" value="1"/>
</dbReference>
<dbReference type="EMBL" id="NEDP02003104">
    <property type="protein sequence ID" value="OWF49464.1"/>
    <property type="molecule type" value="Genomic_DNA"/>
</dbReference>
<feature type="compositionally biased region" description="Basic residues" evidence="3">
    <location>
        <begin position="138"/>
        <end position="161"/>
    </location>
</feature>
<protein>
    <submittedName>
        <fullName evidence="5">Histone H1oo</fullName>
    </submittedName>
</protein>
<evidence type="ECO:0000313" key="5">
    <source>
        <dbReference type="EMBL" id="OWF49464.1"/>
    </source>
</evidence>
<evidence type="ECO:0000259" key="4">
    <source>
        <dbReference type="PROSITE" id="PS51504"/>
    </source>
</evidence>
<dbReference type="AlphaFoldDB" id="A0A210QL57"/>
<keyword evidence="6" id="KW-1185">Reference proteome</keyword>